<gene>
    <name evidence="3" type="ORF">TSAR_004105</name>
</gene>
<dbReference type="STRING" id="543379.A0A232F5B0"/>
<dbReference type="InterPro" id="IPR018488">
    <property type="entry name" value="cNMP-bd_CS"/>
</dbReference>
<dbReference type="InterPro" id="IPR000595">
    <property type="entry name" value="cNMP-bd_dom"/>
</dbReference>
<dbReference type="GO" id="GO:0035725">
    <property type="term" value="P:sodium ion transmembrane transport"/>
    <property type="evidence" value="ECO:0007669"/>
    <property type="project" value="TreeGrafter"/>
</dbReference>
<dbReference type="EMBL" id="NNAY01000907">
    <property type="protein sequence ID" value="OXU25981.1"/>
    <property type="molecule type" value="Genomic_DNA"/>
</dbReference>
<dbReference type="SUPFAM" id="SSF81324">
    <property type="entry name" value="Voltage-gated potassium channels"/>
    <property type="match status" value="1"/>
</dbReference>
<dbReference type="InterPro" id="IPR051413">
    <property type="entry name" value="K/Na_HCN_channel"/>
</dbReference>
<dbReference type="OrthoDB" id="2021138at2759"/>
<evidence type="ECO:0000259" key="2">
    <source>
        <dbReference type="PROSITE" id="PS50042"/>
    </source>
</evidence>
<dbReference type="AlphaFoldDB" id="A0A232F5B0"/>
<organism evidence="3 4">
    <name type="scientific">Trichomalopsis sarcophagae</name>
    <dbReference type="NCBI Taxonomy" id="543379"/>
    <lineage>
        <taxon>Eukaryota</taxon>
        <taxon>Metazoa</taxon>
        <taxon>Ecdysozoa</taxon>
        <taxon>Arthropoda</taxon>
        <taxon>Hexapoda</taxon>
        <taxon>Insecta</taxon>
        <taxon>Pterygota</taxon>
        <taxon>Neoptera</taxon>
        <taxon>Endopterygota</taxon>
        <taxon>Hymenoptera</taxon>
        <taxon>Apocrita</taxon>
        <taxon>Proctotrupomorpha</taxon>
        <taxon>Chalcidoidea</taxon>
        <taxon>Pteromalidae</taxon>
        <taxon>Pteromalinae</taxon>
        <taxon>Trichomalopsis</taxon>
    </lineage>
</organism>
<name>A0A232F5B0_9HYME</name>
<keyword evidence="4" id="KW-1185">Reference proteome</keyword>
<dbReference type="PANTHER" id="PTHR45689">
    <property type="entry name" value="I[[H]] CHANNEL, ISOFORM E"/>
    <property type="match status" value="1"/>
</dbReference>
<protein>
    <recommendedName>
        <fullName evidence="2">Cyclic nucleotide-binding domain-containing protein</fullName>
    </recommendedName>
</protein>
<dbReference type="Proteomes" id="UP000215335">
    <property type="component" value="Unassembled WGS sequence"/>
</dbReference>
<evidence type="ECO:0000313" key="4">
    <source>
        <dbReference type="Proteomes" id="UP000215335"/>
    </source>
</evidence>
<dbReference type="GO" id="GO:0005249">
    <property type="term" value="F:voltage-gated potassium channel activity"/>
    <property type="evidence" value="ECO:0007669"/>
    <property type="project" value="TreeGrafter"/>
</dbReference>
<dbReference type="Gene3D" id="1.10.287.630">
    <property type="entry name" value="Helix hairpin bin"/>
    <property type="match status" value="1"/>
</dbReference>
<dbReference type="PANTHER" id="PTHR45689:SF14">
    <property type="entry name" value="CYCLIC NUCLEOTIDE-GATED CATION CHANNEL SUBUNIT A-LIKE PROTEIN"/>
    <property type="match status" value="1"/>
</dbReference>
<dbReference type="PROSITE" id="PS00888">
    <property type="entry name" value="CNMP_BINDING_1"/>
    <property type="match status" value="1"/>
</dbReference>
<feature type="transmembrane region" description="Helical" evidence="1">
    <location>
        <begin position="208"/>
        <end position="229"/>
    </location>
</feature>
<dbReference type="PRINTS" id="PR00103">
    <property type="entry name" value="CAMPKINASE"/>
</dbReference>
<dbReference type="InterPro" id="IPR018490">
    <property type="entry name" value="cNMP-bd_dom_sf"/>
</dbReference>
<dbReference type="Gene3D" id="2.60.120.10">
    <property type="entry name" value="Jelly Rolls"/>
    <property type="match status" value="1"/>
</dbReference>
<dbReference type="SMART" id="SM00100">
    <property type="entry name" value="cNMP"/>
    <property type="match status" value="1"/>
</dbReference>
<sequence>MDLMGLVPNWESDHDKGGPKIVHDCREPPDEDEVDNLIKGNDLFSRFSRWVTRKRILSTNHYYAKACLKSSTAVKFEISRHLQDFPYMIHPFSPFRIFWDITMTIFTLASLIATPFLNAFFFNDQLRSLPFIMIIDFVMLKYIRSYFIFDILSGVPAEVFDFMAHGDEHINWYCSTFNFVKIFRVRNLICCIRQFHKSYHMSFHNVKILELTIIIIISIHWSACLVYYVPMVVQKFDGFDDAVSKSWILSASMKKRNSRLKKYILCLNRATISLVSSEHYLDVTTAEDMIMNFLLAVFGKLGFVYLLCAYCLNEINIKHSHVTLANLFSAQFLQLMTTYHSSDKERLRLLQQLQEYVQYKELPRVTQKRLMVYCNYWYKKNFNRDRRIHAQVSEPLREELILHNYTSLLEMVDLFKYLPRAAIVELVKFIRTEIHLVNDVIVKSGTRGDCLFFVGSGTVAVYTSLGKEVCHLEDGSYFGEIALVMENEQRVASVVAVETCEILVVPREAFQQVVAPYPNLLSRLQKVALERLDKTLLLDEIYKLEDPRPRYINISNIRGKRRD</sequence>
<dbReference type="Pfam" id="PF00027">
    <property type="entry name" value="cNMP_binding"/>
    <property type="match status" value="1"/>
</dbReference>
<feature type="transmembrane region" description="Helical" evidence="1">
    <location>
        <begin position="290"/>
        <end position="312"/>
    </location>
</feature>
<dbReference type="Gene3D" id="1.10.287.70">
    <property type="match status" value="1"/>
</dbReference>
<dbReference type="PROSITE" id="PS50042">
    <property type="entry name" value="CNMP_BINDING_3"/>
    <property type="match status" value="1"/>
</dbReference>
<dbReference type="SUPFAM" id="SSF51206">
    <property type="entry name" value="cAMP-binding domain-like"/>
    <property type="match status" value="1"/>
</dbReference>
<dbReference type="InterPro" id="IPR014710">
    <property type="entry name" value="RmlC-like_jellyroll"/>
</dbReference>
<feature type="transmembrane region" description="Helical" evidence="1">
    <location>
        <begin position="97"/>
        <end position="120"/>
    </location>
</feature>
<dbReference type="GO" id="GO:0003254">
    <property type="term" value="P:regulation of membrane depolarization"/>
    <property type="evidence" value="ECO:0007669"/>
    <property type="project" value="TreeGrafter"/>
</dbReference>
<proteinExistence type="predicted"/>
<reference evidence="3 4" key="1">
    <citation type="journal article" date="2017" name="Curr. Biol.">
        <title>The Evolution of Venom by Co-option of Single-Copy Genes.</title>
        <authorList>
            <person name="Martinson E.O."/>
            <person name="Mrinalini"/>
            <person name="Kelkar Y.D."/>
            <person name="Chang C.H."/>
            <person name="Werren J.H."/>
        </authorList>
    </citation>
    <scope>NUCLEOTIDE SEQUENCE [LARGE SCALE GENOMIC DNA]</scope>
    <source>
        <strain evidence="3 4">Alberta</strain>
        <tissue evidence="3">Whole body</tissue>
    </source>
</reference>
<keyword evidence="1" id="KW-1133">Transmembrane helix</keyword>
<keyword evidence="1" id="KW-0472">Membrane</keyword>
<comment type="caution">
    <text evidence="3">The sequence shown here is derived from an EMBL/GenBank/DDBJ whole genome shotgun (WGS) entry which is preliminary data.</text>
</comment>
<evidence type="ECO:0000313" key="3">
    <source>
        <dbReference type="EMBL" id="OXU25981.1"/>
    </source>
</evidence>
<keyword evidence="1" id="KW-0812">Transmembrane</keyword>
<feature type="domain" description="Cyclic nucleotide-binding" evidence="2">
    <location>
        <begin position="414"/>
        <end position="531"/>
    </location>
</feature>
<evidence type="ECO:0000256" key="1">
    <source>
        <dbReference type="SAM" id="Phobius"/>
    </source>
</evidence>
<dbReference type="GO" id="GO:0098855">
    <property type="term" value="C:HCN channel complex"/>
    <property type="evidence" value="ECO:0007669"/>
    <property type="project" value="TreeGrafter"/>
</dbReference>
<dbReference type="CDD" id="cd00038">
    <property type="entry name" value="CAP_ED"/>
    <property type="match status" value="1"/>
</dbReference>
<accession>A0A232F5B0</accession>